<proteinExistence type="predicted"/>
<evidence type="ECO:0000313" key="3">
    <source>
        <dbReference type="EnsemblPlants" id="KQJ96860"/>
    </source>
</evidence>
<organism evidence="2">
    <name type="scientific">Brachypodium distachyon</name>
    <name type="common">Purple false brome</name>
    <name type="synonym">Trachynia distachya</name>
    <dbReference type="NCBI Taxonomy" id="15368"/>
    <lineage>
        <taxon>Eukaryota</taxon>
        <taxon>Viridiplantae</taxon>
        <taxon>Streptophyta</taxon>
        <taxon>Embryophyta</taxon>
        <taxon>Tracheophyta</taxon>
        <taxon>Spermatophyta</taxon>
        <taxon>Magnoliopsida</taxon>
        <taxon>Liliopsida</taxon>
        <taxon>Poales</taxon>
        <taxon>Poaceae</taxon>
        <taxon>BOP clade</taxon>
        <taxon>Pooideae</taxon>
        <taxon>Stipodae</taxon>
        <taxon>Brachypodieae</taxon>
        <taxon>Brachypodium</taxon>
    </lineage>
</organism>
<evidence type="ECO:0000313" key="2">
    <source>
        <dbReference type="EMBL" id="KQJ96860.1"/>
    </source>
</evidence>
<reference evidence="2" key="2">
    <citation type="submission" date="2017-06" db="EMBL/GenBank/DDBJ databases">
        <title>WGS assembly of Brachypodium distachyon.</title>
        <authorList>
            <consortium name="The International Brachypodium Initiative"/>
            <person name="Lucas S."/>
            <person name="Harmon-Smith M."/>
            <person name="Lail K."/>
            <person name="Tice H."/>
            <person name="Grimwood J."/>
            <person name="Bruce D."/>
            <person name="Barry K."/>
            <person name="Shu S."/>
            <person name="Lindquist E."/>
            <person name="Wang M."/>
            <person name="Pitluck S."/>
            <person name="Vogel J.P."/>
            <person name="Garvin D.F."/>
            <person name="Mockler T.C."/>
            <person name="Schmutz J."/>
            <person name="Rokhsar D."/>
            <person name="Bevan M.W."/>
        </authorList>
    </citation>
    <scope>NUCLEOTIDE SEQUENCE</scope>
    <source>
        <strain evidence="2">Bd21</strain>
    </source>
</reference>
<dbReference type="Proteomes" id="UP000008810">
    <property type="component" value="Chromosome 3"/>
</dbReference>
<reference evidence="3" key="3">
    <citation type="submission" date="2018-08" db="UniProtKB">
        <authorList>
            <consortium name="EnsemblPlants"/>
        </authorList>
    </citation>
    <scope>IDENTIFICATION</scope>
    <source>
        <strain evidence="3">cv. Bd21</strain>
    </source>
</reference>
<name>A0A0Q3FFD8_BRADI</name>
<evidence type="ECO:0008006" key="5">
    <source>
        <dbReference type="Google" id="ProtNLM"/>
    </source>
</evidence>
<reference evidence="2 3" key="1">
    <citation type="journal article" date="2010" name="Nature">
        <title>Genome sequencing and analysis of the model grass Brachypodium distachyon.</title>
        <authorList>
            <consortium name="International Brachypodium Initiative"/>
        </authorList>
    </citation>
    <scope>NUCLEOTIDE SEQUENCE [LARGE SCALE GENOMIC DNA]</scope>
    <source>
        <strain evidence="2 3">Bd21</strain>
    </source>
</reference>
<protein>
    <recommendedName>
        <fullName evidence="5">PWWP domain-containing protein</fullName>
    </recommendedName>
</protein>
<sequence length="143" mass="15303">MPPNPPISSRTPFSSPCPKPPNPPISSRAPFSSPLFPALQPLSLPPHQPAPSPFLCTSPWRMEQQQHWPVAHGGAAAAGRDAVGSVGHDPSRHRIRPPSALQRPDPAAPTANRAADIVGVRLGEQFWWPATTIAVRSGLLLFL</sequence>
<accession>A0A0Q3FFD8</accession>
<keyword evidence="4" id="KW-1185">Reference proteome</keyword>
<evidence type="ECO:0000256" key="1">
    <source>
        <dbReference type="SAM" id="MobiDB-lite"/>
    </source>
</evidence>
<dbReference type="EnsemblPlants" id="KQJ96860">
    <property type="protein sequence ID" value="KQJ96860"/>
    <property type="gene ID" value="BRADI_3g27492v3"/>
</dbReference>
<gene>
    <name evidence="2" type="ORF">BRADI_3g27492v3</name>
</gene>
<feature type="region of interest" description="Disordered" evidence="1">
    <location>
        <begin position="71"/>
        <end position="110"/>
    </location>
</feature>
<feature type="compositionally biased region" description="Pro residues" evidence="1">
    <location>
        <begin position="43"/>
        <end position="52"/>
    </location>
</feature>
<dbReference type="EMBL" id="CM000882">
    <property type="protein sequence ID" value="KQJ96860.1"/>
    <property type="molecule type" value="Genomic_DNA"/>
</dbReference>
<dbReference type="InParanoid" id="A0A0Q3FFD8"/>
<evidence type="ECO:0000313" key="4">
    <source>
        <dbReference type="Proteomes" id="UP000008810"/>
    </source>
</evidence>
<feature type="region of interest" description="Disordered" evidence="1">
    <location>
        <begin position="1"/>
        <end position="57"/>
    </location>
</feature>
<feature type="compositionally biased region" description="Low complexity" evidence="1">
    <location>
        <begin position="71"/>
        <end position="87"/>
    </location>
</feature>
<dbReference type="AlphaFoldDB" id="A0A0Q3FFD8"/>
<feature type="compositionally biased region" description="Pro residues" evidence="1">
    <location>
        <begin position="15"/>
        <end position="24"/>
    </location>
</feature>
<dbReference type="Gramene" id="KQJ96860">
    <property type="protein sequence ID" value="KQJ96860"/>
    <property type="gene ID" value="BRADI_3g27492v3"/>
</dbReference>